<dbReference type="InterPro" id="IPR025857">
    <property type="entry name" value="MacB_PCD"/>
</dbReference>
<feature type="transmembrane region" description="Helical" evidence="6">
    <location>
        <begin position="293"/>
        <end position="318"/>
    </location>
</feature>
<evidence type="ECO:0000256" key="3">
    <source>
        <dbReference type="ARBA" id="ARBA00022692"/>
    </source>
</evidence>
<organism evidence="9 10">
    <name type="scientific">Galbibacter pacificus</name>
    <dbReference type="NCBI Taxonomy" id="2996052"/>
    <lineage>
        <taxon>Bacteria</taxon>
        <taxon>Pseudomonadati</taxon>
        <taxon>Bacteroidota</taxon>
        <taxon>Flavobacteriia</taxon>
        <taxon>Flavobacteriales</taxon>
        <taxon>Flavobacteriaceae</taxon>
        <taxon>Galbibacter</taxon>
    </lineage>
</organism>
<dbReference type="PANTHER" id="PTHR30572">
    <property type="entry name" value="MEMBRANE COMPONENT OF TRANSPORTER-RELATED"/>
    <property type="match status" value="1"/>
</dbReference>
<feature type="transmembrane region" description="Helical" evidence="6">
    <location>
        <begin position="387"/>
        <end position="415"/>
    </location>
</feature>
<evidence type="ECO:0000256" key="6">
    <source>
        <dbReference type="SAM" id="Phobius"/>
    </source>
</evidence>
<keyword evidence="2" id="KW-1003">Cell membrane</keyword>
<feature type="transmembrane region" description="Helical" evidence="6">
    <location>
        <begin position="767"/>
        <end position="787"/>
    </location>
</feature>
<evidence type="ECO:0000259" key="8">
    <source>
        <dbReference type="Pfam" id="PF12704"/>
    </source>
</evidence>
<keyword evidence="10" id="KW-1185">Reference proteome</keyword>
<dbReference type="Pfam" id="PF12704">
    <property type="entry name" value="MacB_PCD"/>
    <property type="match status" value="2"/>
</dbReference>
<dbReference type="InterPro" id="IPR050250">
    <property type="entry name" value="Macrolide_Exporter_MacB"/>
</dbReference>
<feature type="domain" description="MacB-like periplasmic core" evidence="8">
    <location>
        <begin position="522"/>
        <end position="649"/>
    </location>
</feature>
<feature type="domain" description="MacB-like periplasmic core" evidence="8">
    <location>
        <begin position="20"/>
        <end position="240"/>
    </location>
</feature>
<feature type="transmembrane region" description="Helical" evidence="6">
    <location>
        <begin position="21"/>
        <end position="43"/>
    </location>
</feature>
<name>A0ABT6FRY7_9FLAO</name>
<accession>A0ABT6FRY7</accession>
<keyword evidence="3 6" id="KW-0812">Transmembrane</keyword>
<evidence type="ECO:0000256" key="1">
    <source>
        <dbReference type="ARBA" id="ARBA00004651"/>
    </source>
</evidence>
<dbReference type="Proteomes" id="UP001153642">
    <property type="component" value="Unassembled WGS sequence"/>
</dbReference>
<feature type="transmembrane region" description="Helical" evidence="6">
    <location>
        <begin position="339"/>
        <end position="367"/>
    </location>
</feature>
<feature type="transmembrane region" description="Helical" evidence="6">
    <location>
        <begin position="683"/>
        <end position="707"/>
    </location>
</feature>
<evidence type="ECO:0000256" key="4">
    <source>
        <dbReference type="ARBA" id="ARBA00022989"/>
    </source>
</evidence>
<evidence type="ECO:0000256" key="5">
    <source>
        <dbReference type="ARBA" id="ARBA00023136"/>
    </source>
</evidence>
<evidence type="ECO:0000313" key="9">
    <source>
        <dbReference type="EMBL" id="MDG3586028.1"/>
    </source>
</evidence>
<sequence length="806" mass="89979">MIKNYLKIALRNLWKDKTFTGLNMLGLTVAFTVAILLSVYALFELSYDRFHENIDRIYNVYTTAQSPDGPEVSTAKPIPFALALQKEVPGVEKITKYNGGNVLVTYGDKQLRMEAAYVDPDFFSIFSFPVIKGNEQHLVEDESSIVITQKTAKTLFGEENALGKTVNILQQGRQRPYTISSILEDIPTQSTMRFHLALNFKNQSDFVYADNLTNWEKSNHRVYLKLSEGVKPSQFEKATRSFTALHREKFINDLKRDGVLPDTNGQYIQQRLLPYKDIHFATEKNGTARTSRLYPYLVLGIAFLILFIASANFINMSIAKSSGRLREIGMRKTLGANKFQLFFQFWGESVLIYSLAVLMGIGLAHLLCGQFQTVFRTAASFTNVMGPLTIFAFFTGVVVITLIAGGYPALFMTKLGILQSLKGKMEASGKNRLRDGLLIVQFGITILLISGTMILWDQLEYMRSKDVGFNKEQVIAFPLNGKREDAQAMQLLRNELANTPGIVNITASNNILGLGKDGTSSTSAMGFDYKGRGVTTNILIVDHDYTETLDLQILKGRSFSRDHKSDSLGLVINQAMADALQEKDPLRAHIILNDTVRYSVIGVVKDFNFQGFDKTIAPLTLFLNPKWNMRNVYVKVSGSNPLQSMDRIERAWAKIEPNAEFLGSFLDENIDRTLIKERLMTKMIGSGSILAVILSCVGLFAMSLLVVNQRRKEIGIRKVVGASVATITILLGKEFLKLVGIAFLIAAPLAWWFSFQWLQGYVYRIDLSVLTFLFAGGIVLVIAIATIGTKTIGAALQNPAKSLRTE</sequence>
<feature type="transmembrane region" description="Helical" evidence="6">
    <location>
        <begin position="436"/>
        <end position="456"/>
    </location>
</feature>
<dbReference type="InterPro" id="IPR003838">
    <property type="entry name" value="ABC3_permease_C"/>
</dbReference>
<evidence type="ECO:0000256" key="2">
    <source>
        <dbReference type="ARBA" id="ARBA00022475"/>
    </source>
</evidence>
<comment type="caution">
    <text evidence="9">The sequence shown here is derived from an EMBL/GenBank/DDBJ whole genome shotgun (WGS) entry which is preliminary data.</text>
</comment>
<evidence type="ECO:0000313" key="10">
    <source>
        <dbReference type="Proteomes" id="UP001153642"/>
    </source>
</evidence>
<reference evidence="9" key="1">
    <citation type="submission" date="2022-11" db="EMBL/GenBank/DDBJ databases">
        <title>High-quality draft genome sequence of Galbibacter sp. strain CMA-7.</title>
        <authorList>
            <person name="Wei L."/>
            <person name="Dong C."/>
            <person name="Shao Z."/>
        </authorList>
    </citation>
    <scope>NUCLEOTIDE SEQUENCE</scope>
    <source>
        <strain evidence="9">CMA-7</strain>
    </source>
</reference>
<comment type="subcellular location">
    <subcellularLocation>
        <location evidence="1">Cell membrane</location>
        <topology evidence="1">Multi-pass membrane protein</topology>
    </subcellularLocation>
</comment>
<gene>
    <name evidence="9" type="ORF">OSR52_09115</name>
</gene>
<keyword evidence="5 6" id="KW-0472">Membrane</keyword>
<dbReference type="RefSeq" id="WP_277900058.1">
    <property type="nucleotide sequence ID" value="NZ_JAPMUA010000003.1"/>
</dbReference>
<feature type="domain" description="ABC3 transporter permease C-terminal" evidence="7">
    <location>
        <begin position="301"/>
        <end position="415"/>
    </location>
</feature>
<dbReference type="EMBL" id="JAPMUA010000003">
    <property type="protein sequence ID" value="MDG3586028.1"/>
    <property type="molecule type" value="Genomic_DNA"/>
</dbReference>
<dbReference type="PANTHER" id="PTHR30572:SF18">
    <property type="entry name" value="ABC-TYPE MACROLIDE FAMILY EXPORT SYSTEM PERMEASE COMPONENT 2"/>
    <property type="match status" value="1"/>
</dbReference>
<evidence type="ECO:0000259" key="7">
    <source>
        <dbReference type="Pfam" id="PF02687"/>
    </source>
</evidence>
<protein>
    <submittedName>
        <fullName evidence="9">ABC transporter permease</fullName>
    </submittedName>
</protein>
<feature type="domain" description="ABC3 transporter permease C-terminal" evidence="7">
    <location>
        <begin position="688"/>
        <end position="787"/>
    </location>
</feature>
<proteinExistence type="predicted"/>
<feature type="transmembrane region" description="Helical" evidence="6">
    <location>
        <begin position="735"/>
        <end position="755"/>
    </location>
</feature>
<keyword evidence="4 6" id="KW-1133">Transmembrane helix</keyword>
<dbReference type="Pfam" id="PF02687">
    <property type="entry name" value="FtsX"/>
    <property type="match status" value="2"/>
</dbReference>